<accession>A0A1M3U0J9</accession>
<protein>
    <submittedName>
        <fullName evidence="1">Uncharacterized protein</fullName>
    </submittedName>
</protein>
<reference evidence="2" key="1">
    <citation type="journal article" date="2017" name="Genome Biol.">
        <title>Comparative genomics reveals high biological diversity and specific adaptations in the industrially and medically important fungal genus Aspergillus.</title>
        <authorList>
            <person name="de Vries R.P."/>
            <person name="Riley R."/>
            <person name="Wiebenga A."/>
            <person name="Aguilar-Osorio G."/>
            <person name="Amillis S."/>
            <person name="Uchima C.A."/>
            <person name="Anderluh G."/>
            <person name="Asadollahi M."/>
            <person name="Askin M."/>
            <person name="Barry K."/>
            <person name="Battaglia E."/>
            <person name="Bayram O."/>
            <person name="Benocci T."/>
            <person name="Braus-Stromeyer S.A."/>
            <person name="Caldana C."/>
            <person name="Canovas D."/>
            <person name="Cerqueira G.C."/>
            <person name="Chen F."/>
            <person name="Chen W."/>
            <person name="Choi C."/>
            <person name="Clum A."/>
            <person name="Dos Santos R.A."/>
            <person name="Damasio A.R."/>
            <person name="Diallinas G."/>
            <person name="Emri T."/>
            <person name="Fekete E."/>
            <person name="Flipphi M."/>
            <person name="Freyberg S."/>
            <person name="Gallo A."/>
            <person name="Gournas C."/>
            <person name="Habgood R."/>
            <person name="Hainaut M."/>
            <person name="Harispe M.L."/>
            <person name="Henrissat B."/>
            <person name="Hilden K.S."/>
            <person name="Hope R."/>
            <person name="Hossain A."/>
            <person name="Karabika E."/>
            <person name="Karaffa L."/>
            <person name="Karanyi Z."/>
            <person name="Krasevec N."/>
            <person name="Kuo A."/>
            <person name="Kusch H."/>
            <person name="LaButti K."/>
            <person name="Lagendijk E.L."/>
            <person name="Lapidus A."/>
            <person name="Levasseur A."/>
            <person name="Lindquist E."/>
            <person name="Lipzen A."/>
            <person name="Logrieco A.F."/>
            <person name="MacCabe A."/>
            <person name="Maekelae M.R."/>
            <person name="Malavazi I."/>
            <person name="Melin P."/>
            <person name="Meyer V."/>
            <person name="Mielnichuk N."/>
            <person name="Miskei M."/>
            <person name="Molnar A.P."/>
            <person name="Mule G."/>
            <person name="Ngan C.Y."/>
            <person name="Orejas M."/>
            <person name="Orosz E."/>
            <person name="Ouedraogo J.P."/>
            <person name="Overkamp K.M."/>
            <person name="Park H.-S."/>
            <person name="Perrone G."/>
            <person name="Piumi F."/>
            <person name="Punt P.J."/>
            <person name="Ram A.F."/>
            <person name="Ramon A."/>
            <person name="Rauscher S."/>
            <person name="Record E."/>
            <person name="Riano-Pachon D.M."/>
            <person name="Robert V."/>
            <person name="Roehrig J."/>
            <person name="Ruller R."/>
            <person name="Salamov A."/>
            <person name="Salih N.S."/>
            <person name="Samson R.A."/>
            <person name="Sandor E."/>
            <person name="Sanguinetti M."/>
            <person name="Schuetze T."/>
            <person name="Sepcic K."/>
            <person name="Shelest E."/>
            <person name="Sherlock G."/>
            <person name="Sophianopoulou V."/>
            <person name="Squina F.M."/>
            <person name="Sun H."/>
            <person name="Susca A."/>
            <person name="Todd R.B."/>
            <person name="Tsang A."/>
            <person name="Unkles S.E."/>
            <person name="van de Wiele N."/>
            <person name="van Rossen-Uffink D."/>
            <person name="Oliveira J.V."/>
            <person name="Vesth T.C."/>
            <person name="Visser J."/>
            <person name="Yu J.-H."/>
            <person name="Zhou M."/>
            <person name="Andersen M.R."/>
            <person name="Archer D.B."/>
            <person name="Baker S.E."/>
            <person name="Benoit I."/>
            <person name="Brakhage A.A."/>
            <person name="Braus G.H."/>
            <person name="Fischer R."/>
            <person name="Frisvad J.C."/>
            <person name="Goldman G.H."/>
            <person name="Houbraken J."/>
            <person name="Oakley B."/>
            <person name="Pocsi I."/>
            <person name="Scazzocchio C."/>
            <person name="Seiboth B."/>
            <person name="vanKuyk P.A."/>
            <person name="Wortman J."/>
            <person name="Dyer P.S."/>
            <person name="Grigoriev I.V."/>
        </authorList>
    </citation>
    <scope>NUCLEOTIDE SEQUENCE [LARGE SCALE GENOMIC DNA]</scope>
    <source>
        <strain evidence="2">CBS 106.47</strain>
    </source>
</reference>
<proteinExistence type="predicted"/>
<dbReference type="Proteomes" id="UP000184063">
    <property type="component" value="Unassembled WGS sequence"/>
</dbReference>
<dbReference type="AlphaFoldDB" id="A0A1M3U0J9"/>
<evidence type="ECO:0000313" key="1">
    <source>
        <dbReference type="EMBL" id="OJZ92533.1"/>
    </source>
</evidence>
<organism evidence="1 2">
    <name type="scientific">Aspergillus luchuensis (strain CBS 106.47)</name>
    <dbReference type="NCBI Taxonomy" id="1137211"/>
    <lineage>
        <taxon>Eukaryota</taxon>
        <taxon>Fungi</taxon>
        <taxon>Dikarya</taxon>
        <taxon>Ascomycota</taxon>
        <taxon>Pezizomycotina</taxon>
        <taxon>Eurotiomycetes</taxon>
        <taxon>Eurotiomycetidae</taxon>
        <taxon>Eurotiales</taxon>
        <taxon>Aspergillaceae</taxon>
        <taxon>Aspergillus</taxon>
        <taxon>Aspergillus subgen. Circumdati</taxon>
    </lineage>
</organism>
<evidence type="ECO:0000313" key="2">
    <source>
        <dbReference type="Proteomes" id="UP000184063"/>
    </source>
</evidence>
<dbReference type="VEuPathDB" id="FungiDB:ASPFODRAFT_39926"/>
<gene>
    <name evidence="1" type="ORF">ASPFODRAFT_39926</name>
</gene>
<name>A0A1M3U0J9_ASPLC</name>
<sequence length="106" mass="11453">MVGVADQWVVAHFSRGFGLVSSSRLLCSGSTVLWCAFGGCALESSDNQLDGVTQCESIMCGHMCVVLYKTSSIAERSARCHGRQTIYPMVTVSAEMSDNPRVSLDR</sequence>
<dbReference type="EMBL" id="KV878236">
    <property type="protein sequence ID" value="OJZ92533.1"/>
    <property type="molecule type" value="Genomic_DNA"/>
</dbReference>